<feature type="non-terminal residue" evidence="1">
    <location>
        <position position="202"/>
    </location>
</feature>
<dbReference type="EMBL" id="JBHSAY010000002">
    <property type="protein sequence ID" value="MFC4129063.1"/>
    <property type="molecule type" value="Genomic_DNA"/>
</dbReference>
<proteinExistence type="predicted"/>
<keyword evidence="2" id="KW-1185">Reference proteome</keyword>
<accession>A0ABV8LFR8</accession>
<evidence type="ECO:0000313" key="2">
    <source>
        <dbReference type="Proteomes" id="UP001595816"/>
    </source>
</evidence>
<organism evidence="1 2">
    <name type="scientific">Hamadaea flava</name>
    <dbReference type="NCBI Taxonomy" id="1742688"/>
    <lineage>
        <taxon>Bacteria</taxon>
        <taxon>Bacillati</taxon>
        <taxon>Actinomycetota</taxon>
        <taxon>Actinomycetes</taxon>
        <taxon>Micromonosporales</taxon>
        <taxon>Micromonosporaceae</taxon>
        <taxon>Hamadaea</taxon>
    </lineage>
</organism>
<gene>
    <name evidence="1" type="ORF">ACFOZ4_00350</name>
</gene>
<reference evidence="2" key="1">
    <citation type="journal article" date="2019" name="Int. J. Syst. Evol. Microbiol.">
        <title>The Global Catalogue of Microorganisms (GCM) 10K type strain sequencing project: providing services to taxonomists for standard genome sequencing and annotation.</title>
        <authorList>
            <consortium name="The Broad Institute Genomics Platform"/>
            <consortium name="The Broad Institute Genome Sequencing Center for Infectious Disease"/>
            <person name="Wu L."/>
            <person name="Ma J."/>
        </authorList>
    </citation>
    <scope>NUCLEOTIDE SEQUENCE [LARGE SCALE GENOMIC DNA]</scope>
    <source>
        <strain evidence="2">CGMCC 4.7289</strain>
    </source>
</reference>
<name>A0ABV8LFR8_9ACTN</name>
<comment type="caution">
    <text evidence="1">The sequence shown here is derived from an EMBL/GenBank/DDBJ whole genome shotgun (WGS) entry which is preliminary data.</text>
</comment>
<dbReference type="Proteomes" id="UP001595816">
    <property type="component" value="Unassembled WGS sequence"/>
</dbReference>
<sequence length="202" mass="22372">MSRFTAFRFTVDARAGRMVVLGRHAGAARFAFNQCLAMVKDALDAKAETADGSVRVPWTAFDLINSFNGWKRSAAAGRVWAVDSAGRATLQSAGLRWRSEVSQQVFEEAAVDCGRALAAYADSRKGKRRGRRVGFPRFKRKSATVVSFRIRNKTTAGKATIRVGDVDAGPRTISLPKIGIVRVREDTRRLRRMLRNGRATIR</sequence>
<protein>
    <recommendedName>
        <fullName evidence="3">Transposase</fullName>
    </recommendedName>
</protein>
<evidence type="ECO:0000313" key="1">
    <source>
        <dbReference type="EMBL" id="MFC4129063.1"/>
    </source>
</evidence>
<evidence type="ECO:0008006" key="3">
    <source>
        <dbReference type="Google" id="ProtNLM"/>
    </source>
</evidence>